<name>A0A433SPI8_ELYCH</name>
<protein>
    <recommendedName>
        <fullName evidence="3">SMB domain-containing protein</fullName>
    </recommendedName>
</protein>
<organism evidence="4 5">
    <name type="scientific">Elysia chlorotica</name>
    <name type="common">Eastern emerald elysia</name>
    <name type="synonym">Sea slug</name>
    <dbReference type="NCBI Taxonomy" id="188477"/>
    <lineage>
        <taxon>Eukaryota</taxon>
        <taxon>Metazoa</taxon>
        <taxon>Spiralia</taxon>
        <taxon>Lophotrochozoa</taxon>
        <taxon>Mollusca</taxon>
        <taxon>Gastropoda</taxon>
        <taxon>Heterobranchia</taxon>
        <taxon>Euthyneura</taxon>
        <taxon>Panpulmonata</taxon>
        <taxon>Sacoglossa</taxon>
        <taxon>Placobranchoidea</taxon>
        <taxon>Plakobranchidae</taxon>
        <taxon>Elysia</taxon>
    </lineage>
</organism>
<evidence type="ECO:0000259" key="3">
    <source>
        <dbReference type="PROSITE" id="PS50958"/>
    </source>
</evidence>
<evidence type="ECO:0000313" key="4">
    <source>
        <dbReference type="EMBL" id="RUS71127.1"/>
    </source>
</evidence>
<accession>A0A433SPI8</accession>
<dbReference type="AlphaFoldDB" id="A0A433SPI8"/>
<feature type="region of interest" description="Disordered" evidence="2">
    <location>
        <begin position="236"/>
        <end position="279"/>
    </location>
</feature>
<keyword evidence="1" id="KW-1015">Disulfide bond</keyword>
<feature type="non-terminal residue" evidence="4">
    <location>
        <position position="1"/>
    </location>
</feature>
<sequence>IFTFSHQNTECRTYDLRTFNYTQVLGNIPSSPIVSPENGNTSVEDDVSDVEHTINARKHDTPKGHQKSVTKQNNQSLITTRTNISRFASLECNTSEPFTSVFSMKTLGNANFLKKSISTENKTAHDPSILLPPIRSLMKASLKFSNRSGSPEETVGPSATLSCRGRCGDRGNFPCSCTDICIVQGNCCYDMTIECPQMLLPAKLRFMHLRWVEVECSSLTYTFMIMSCPGHSGANGENISEAPTTLSRHEKNGGDKFGNASSDSGKTTEPSTFIGGNAEPFDQALRDTTESTPQVDDKTPSFVSTITALMLNTPVTDVSTGLVYRNRSVAQCNGVPDLYIMRWQVQAPVIATDLKAQNVEVLDQILTTKIVVYMMPNLPANVSTVSQCIPNSIRHYREEWITDQPQLETLCHSRGFTYHQVRVPSKMFFDNMYCLICYLGSADNSSLVSDYEPSQRTFKLSVVLSLSNDGTLSLLTKDYSTPPKLYWDALTCSINSSTSGDGQCSTSKCAPGYEKRPDGSCRIFRSTKFYFGRDNCMFTRSKELERRLLSLIQCYLETARNAELLAESARFDLVYDTRLEIPLLQLEVDVYYLYLQSYNDQFNNRRELSLLAYAANFC</sequence>
<evidence type="ECO:0000256" key="1">
    <source>
        <dbReference type="ARBA" id="ARBA00023157"/>
    </source>
</evidence>
<dbReference type="OrthoDB" id="10051649at2759"/>
<feature type="non-terminal residue" evidence="4">
    <location>
        <position position="618"/>
    </location>
</feature>
<dbReference type="InterPro" id="IPR001212">
    <property type="entry name" value="Somatomedin_B_dom"/>
</dbReference>
<dbReference type="PROSITE" id="PS50958">
    <property type="entry name" value="SMB_2"/>
    <property type="match status" value="1"/>
</dbReference>
<evidence type="ECO:0000313" key="5">
    <source>
        <dbReference type="Proteomes" id="UP000271974"/>
    </source>
</evidence>
<dbReference type="EMBL" id="RQTK01001268">
    <property type="protein sequence ID" value="RUS71127.1"/>
    <property type="molecule type" value="Genomic_DNA"/>
</dbReference>
<keyword evidence="5" id="KW-1185">Reference proteome</keyword>
<feature type="domain" description="SMB" evidence="3">
    <location>
        <begin position="159"/>
        <end position="199"/>
    </location>
</feature>
<comment type="caution">
    <text evidence="4">The sequence shown here is derived from an EMBL/GenBank/DDBJ whole genome shotgun (WGS) entry which is preliminary data.</text>
</comment>
<dbReference type="SUPFAM" id="SSF90188">
    <property type="entry name" value="Somatomedin B domain"/>
    <property type="match status" value="1"/>
</dbReference>
<evidence type="ECO:0000256" key="2">
    <source>
        <dbReference type="SAM" id="MobiDB-lite"/>
    </source>
</evidence>
<feature type="compositionally biased region" description="Polar residues" evidence="2">
    <location>
        <begin position="259"/>
        <end position="271"/>
    </location>
</feature>
<dbReference type="Proteomes" id="UP000271974">
    <property type="component" value="Unassembled WGS sequence"/>
</dbReference>
<feature type="compositionally biased region" description="Polar residues" evidence="2">
    <location>
        <begin position="236"/>
        <end position="246"/>
    </location>
</feature>
<gene>
    <name evidence="4" type="ORF">EGW08_021106</name>
</gene>
<proteinExistence type="predicted"/>
<dbReference type="InterPro" id="IPR036024">
    <property type="entry name" value="Somatomedin_B-like_dom_sf"/>
</dbReference>
<reference evidence="4 5" key="1">
    <citation type="submission" date="2019-01" db="EMBL/GenBank/DDBJ databases">
        <title>A draft genome assembly of the solar-powered sea slug Elysia chlorotica.</title>
        <authorList>
            <person name="Cai H."/>
            <person name="Li Q."/>
            <person name="Fang X."/>
            <person name="Li J."/>
            <person name="Curtis N.E."/>
            <person name="Altenburger A."/>
            <person name="Shibata T."/>
            <person name="Feng M."/>
            <person name="Maeda T."/>
            <person name="Schwartz J.A."/>
            <person name="Shigenobu S."/>
            <person name="Lundholm N."/>
            <person name="Nishiyama T."/>
            <person name="Yang H."/>
            <person name="Hasebe M."/>
            <person name="Li S."/>
            <person name="Pierce S.K."/>
            <person name="Wang J."/>
        </authorList>
    </citation>
    <scope>NUCLEOTIDE SEQUENCE [LARGE SCALE GENOMIC DNA]</scope>
    <source>
        <strain evidence="4">EC2010</strain>
        <tissue evidence="4">Whole organism of an adult</tissue>
    </source>
</reference>